<keyword evidence="10" id="KW-0732">Signal</keyword>
<comment type="similarity">
    <text evidence="8 9">Belongs to the TonB-dependent receptor family.</text>
</comment>
<dbReference type="Gene3D" id="2.60.40.1120">
    <property type="entry name" value="Carboxypeptidase-like, regulatory domain"/>
    <property type="match status" value="1"/>
</dbReference>
<dbReference type="Pfam" id="PF13715">
    <property type="entry name" value="CarbopepD_reg_2"/>
    <property type="match status" value="1"/>
</dbReference>
<dbReference type="SUPFAM" id="SSF49464">
    <property type="entry name" value="Carboxypeptidase regulatory domain-like"/>
    <property type="match status" value="1"/>
</dbReference>
<evidence type="ECO:0000256" key="10">
    <source>
        <dbReference type="SAM" id="SignalP"/>
    </source>
</evidence>
<feature type="signal peptide" evidence="10">
    <location>
        <begin position="1"/>
        <end position="22"/>
    </location>
</feature>
<feature type="chain" id="PRO_5019535200" evidence="10">
    <location>
        <begin position="23"/>
        <end position="995"/>
    </location>
</feature>
<reference evidence="13" key="1">
    <citation type="submission" date="2018-12" db="EMBL/GenBank/DDBJ databases">
        <title>Draft genome sequence of Flaovobacterium columnare ARS1 isolated from channel catfish in Alabama.</title>
        <authorList>
            <person name="Cai W."/>
            <person name="Arias C."/>
        </authorList>
    </citation>
    <scope>NUCLEOTIDE SEQUENCE [LARGE SCALE GENOMIC DNA]</scope>
    <source>
        <strain evidence="13">ARS1</strain>
    </source>
</reference>
<dbReference type="Gene3D" id="2.170.130.10">
    <property type="entry name" value="TonB-dependent receptor, plug domain"/>
    <property type="match status" value="1"/>
</dbReference>
<dbReference type="InterPro" id="IPR039426">
    <property type="entry name" value="TonB-dep_rcpt-like"/>
</dbReference>
<evidence type="ECO:0000256" key="9">
    <source>
        <dbReference type="RuleBase" id="RU003357"/>
    </source>
</evidence>
<keyword evidence="7 8" id="KW-0998">Cell outer membrane</keyword>
<keyword evidence="13" id="KW-0675">Receptor</keyword>
<dbReference type="OrthoDB" id="9768177at2"/>
<name>A0A437U7P3_9FLAO</name>
<dbReference type="Gene3D" id="2.40.170.20">
    <property type="entry name" value="TonB-dependent receptor, beta-barrel domain"/>
    <property type="match status" value="1"/>
</dbReference>
<evidence type="ECO:0000256" key="3">
    <source>
        <dbReference type="ARBA" id="ARBA00022452"/>
    </source>
</evidence>
<keyword evidence="4 8" id="KW-0812">Transmembrane</keyword>
<evidence type="ECO:0000256" key="8">
    <source>
        <dbReference type="PROSITE-ProRule" id="PRU01360"/>
    </source>
</evidence>
<feature type="domain" description="TonB-dependent receptor plug" evidence="12">
    <location>
        <begin position="114"/>
        <end position="234"/>
    </location>
</feature>
<dbReference type="InterPro" id="IPR000531">
    <property type="entry name" value="Beta-barrel_TonB"/>
</dbReference>
<keyword evidence="14" id="KW-1185">Reference proteome</keyword>
<evidence type="ECO:0000259" key="12">
    <source>
        <dbReference type="Pfam" id="PF07715"/>
    </source>
</evidence>
<evidence type="ECO:0000313" key="13">
    <source>
        <dbReference type="EMBL" id="RVU89633.1"/>
    </source>
</evidence>
<dbReference type="InterPro" id="IPR036942">
    <property type="entry name" value="Beta-barrel_TonB_sf"/>
</dbReference>
<keyword evidence="5 9" id="KW-0798">TonB box</keyword>
<dbReference type="PROSITE" id="PS52016">
    <property type="entry name" value="TONB_DEPENDENT_REC_3"/>
    <property type="match status" value="1"/>
</dbReference>
<gene>
    <name evidence="13" type="ORF">EH230_12705</name>
</gene>
<comment type="subcellular location">
    <subcellularLocation>
        <location evidence="1 8">Cell outer membrane</location>
        <topology evidence="1 8">Multi-pass membrane protein</topology>
    </subcellularLocation>
</comment>
<evidence type="ECO:0000256" key="1">
    <source>
        <dbReference type="ARBA" id="ARBA00004571"/>
    </source>
</evidence>
<dbReference type="InterPro" id="IPR008969">
    <property type="entry name" value="CarboxyPept-like_regulatory"/>
</dbReference>
<dbReference type="InterPro" id="IPR023996">
    <property type="entry name" value="TonB-dep_OMP_SusC/RagA"/>
</dbReference>
<dbReference type="SUPFAM" id="SSF56935">
    <property type="entry name" value="Porins"/>
    <property type="match status" value="1"/>
</dbReference>
<evidence type="ECO:0000256" key="7">
    <source>
        <dbReference type="ARBA" id="ARBA00023237"/>
    </source>
</evidence>
<dbReference type="Pfam" id="PF07715">
    <property type="entry name" value="Plug"/>
    <property type="match status" value="1"/>
</dbReference>
<sequence>MRSKFKWIFTLLLALTMQFSFAQEKTITGVVTDANGPLPGVNVVVKGTQRGVSSGFDGKYSIKAKEGETIVFSFMGMREVSKVVGASNVMNTVMQSDAKQIGDVVIVGFAKQEKKKMIQSVATVGSDKIKDVPVASVQDVLQGQTSGVQVVSSSGVIGSAPVVKVRGVASITAGARPLYVVDGVPLNDVNLTSSQGGQALNPIADINPADIESMSVLKDAAATSIYGSRGANGVILITTKMGKRNQDAKVTVGFTTSFTNYTDAMKMMNASQYKEYNAKFPQALINSGVAIDDIGETNFDWLNAVSRTGVSMGSDVSVSGGSEKTTYFVGGSYAKQSGFIIGNGLEKSAGRLNINTEANSWLKVGMNLGVTTSKMDRVASENSVNAPFTSAFLQEPYISPYDSNGNFQRTGFVANVVAIEALNINDLITNRITGNVFADFKLFKPLTYRVEFGLDRSAIEEFRREKNINQSGGSASDYQAVQQKTIFTNTLNFNKKLAEKINLNALVGFTAENTEVRDINVAGSVFASDDFLNVTSAVIKSTTENTNAQSRLNGYFSRLNLDYDSKYLLEASFRRDGSSRFGSNNRFGNFWAVGAAWNIANENFLKDSKYITELKLKGNVGVTGNDRIGDYVWRERVNGGTYPNYNETSGLALYRFSNPDLKWEKSKSVDLGLSLGMFSDRVKIAVDVYRKITSDLLLNKLLSTADNDGVRTYLVNAGRMENKGLDLDFNFDILRNSKLKWTTNLNFNFNRNKILELNSDASVDAQGNKFIGGSTYQRAIEGYSANTFYLVPYLGVNKETGNAEWLDINGNPTTVYSTANRRIVGDANPDFTGGWSNNLKYENFDLSTLVNFSYGNDIFIDGLRFVDRSIYAYNHREVVGNVWQNPGDDAFTPNPKSSTFRTVQNASTRQLKDGSFARLKNVTLGYNFPMAKFGKSFVSSVRIYATAQNLYTLKSKELQGIDPEVSNSISAGIQGETFFTAPQTKTFLFGTRLTF</sequence>
<evidence type="ECO:0000256" key="2">
    <source>
        <dbReference type="ARBA" id="ARBA00022448"/>
    </source>
</evidence>
<evidence type="ECO:0000256" key="4">
    <source>
        <dbReference type="ARBA" id="ARBA00022692"/>
    </source>
</evidence>
<dbReference type="EMBL" id="RQSM01000004">
    <property type="protein sequence ID" value="RVU89633.1"/>
    <property type="molecule type" value="Genomic_DNA"/>
</dbReference>
<organism evidence="13 14">
    <name type="scientific">Flavobacterium columnare</name>
    <dbReference type="NCBI Taxonomy" id="996"/>
    <lineage>
        <taxon>Bacteria</taxon>
        <taxon>Pseudomonadati</taxon>
        <taxon>Bacteroidota</taxon>
        <taxon>Flavobacteriia</taxon>
        <taxon>Flavobacteriales</taxon>
        <taxon>Flavobacteriaceae</taxon>
        <taxon>Flavobacterium</taxon>
    </lineage>
</organism>
<dbReference type="Proteomes" id="UP000288951">
    <property type="component" value="Unassembled WGS sequence"/>
</dbReference>
<feature type="domain" description="TonB-dependent receptor-like beta-barrel" evidence="11">
    <location>
        <begin position="447"/>
        <end position="950"/>
    </location>
</feature>
<protein>
    <submittedName>
        <fullName evidence="13">TonB-dependent receptor</fullName>
    </submittedName>
</protein>
<proteinExistence type="inferred from homology"/>
<dbReference type="NCBIfam" id="TIGR04057">
    <property type="entry name" value="SusC_RagA_signa"/>
    <property type="match status" value="1"/>
</dbReference>
<dbReference type="InterPro" id="IPR012910">
    <property type="entry name" value="Plug_dom"/>
</dbReference>
<comment type="caution">
    <text evidence="13">The sequence shown here is derived from an EMBL/GenBank/DDBJ whole genome shotgun (WGS) entry which is preliminary data.</text>
</comment>
<dbReference type="RefSeq" id="WP_127823768.1">
    <property type="nucleotide sequence ID" value="NZ_RQSM01000004.1"/>
</dbReference>
<keyword evidence="6 8" id="KW-0472">Membrane</keyword>
<evidence type="ECO:0000256" key="6">
    <source>
        <dbReference type="ARBA" id="ARBA00023136"/>
    </source>
</evidence>
<keyword evidence="3 8" id="KW-1134">Transmembrane beta strand</keyword>
<dbReference type="NCBIfam" id="TIGR04056">
    <property type="entry name" value="OMP_RagA_SusC"/>
    <property type="match status" value="1"/>
</dbReference>
<dbReference type="InterPro" id="IPR023997">
    <property type="entry name" value="TonB-dep_OMP_SusC/RagA_CS"/>
</dbReference>
<keyword evidence="2 8" id="KW-0813">Transport</keyword>
<dbReference type="AlphaFoldDB" id="A0A437U7P3"/>
<evidence type="ECO:0000256" key="5">
    <source>
        <dbReference type="ARBA" id="ARBA00023077"/>
    </source>
</evidence>
<evidence type="ECO:0000259" key="11">
    <source>
        <dbReference type="Pfam" id="PF00593"/>
    </source>
</evidence>
<evidence type="ECO:0000313" key="14">
    <source>
        <dbReference type="Proteomes" id="UP000288951"/>
    </source>
</evidence>
<dbReference type="InterPro" id="IPR037066">
    <property type="entry name" value="Plug_dom_sf"/>
</dbReference>
<dbReference type="GO" id="GO:0009279">
    <property type="term" value="C:cell outer membrane"/>
    <property type="evidence" value="ECO:0007669"/>
    <property type="project" value="UniProtKB-SubCell"/>
</dbReference>
<dbReference type="Pfam" id="PF00593">
    <property type="entry name" value="TonB_dep_Rec_b-barrel"/>
    <property type="match status" value="1"/>
</dbReference>
<accession>A0A437U7P3</accession>